<protein>
    <submittedName>
        <fullName evidence="1">Uncharacterized protein</fullName>
    </submittedName>
</protein>
<reference evidence="1" key="1">
    <citation type="submission" date="2023-07" db="EMBL/GenBank/DDBJ databases">
        <title>Genomic Encyclopedia of Type Strains, Phase IV (KMG-IV): sequencing the most valuable type-strain genomes for metagenomic binning, comparative biology and taxonomic classification.</title>
        <authorList>
            <person name="Goeker M."/>
        </authorList>
    </citation>
    <scope>NUCLEOTIDE SEQUENCE</scope>
    <source>
        <strain evidence="1">DSM 26174</strain>
    </source>
</reference>
<dbReference type="EMBL" id="JAVDQD010000002">
    <property type="protein sequence ID" value="MDR6239120.1"/>
    <property type="molecule type" value="Genomic_DNA"/>
</dbReference>
<dbReference type="AlphaFoldDB" id="A0AAE3XMB3"/>
<evidence type="ECO:0000313" key="1">
    <source>
        <dbReference type="EMBL" id="MDR6239120.1"/>
    </source>
</evidence>
<proteinExistence type="predicted"/>
<evidence type="ECO:0000313" key="2">
    <source>
        <dbReference type="Proteomes" id="UP001185092"/>
    </source>
</evidence>
<keyword evidence="2" id="KW-1185">Reference proteome</keyword>
<dbReference type="Proteomes" id="UP001185092">
    <property type="component" value="Unassembled WGS sequence"/>
</dbReference>
<accession>A0AAE3XMB3</accession>
<comment type="caution">
    <text evidence="1">The sequence shown here is derived from an EMBL/GenBank/DDBJ whole genome shotgun (WGS) entry which is preliminary data.</text>
</comment>
<sequence length="40" mass="4930">MISSIWKPEKKEFRKAPLNIFLLISYFKIKIDDRYRLINT</sequence>
<gene>
    <name evidence="1" type="ORF">HNQ88_002157</name>
</gene>
<name>A0AAE3XMB3_9BACT</name>
<organism evidence="1 2">
    <name type="scientific">Aureibacter tunicatorum</name>
    <dbReference type="NCBI Taxonomy" id="866807"/>
    <lineage>
        <taxon>Bacteria</taxon>
        <taxon>Pseudomonadati</taxon>
        <taxon>Bacteroidota</taxon>
        <taxon>Cytophagia</taxon>
        <taxon>Cytophagales</taxon>
        <taxon>Persicobacteraceae</taxon>
        <taxon>Aureibacter</taxon>
    </lineage>
</organism>